<organism evidence="6 7">
    <name type="scientific">Smittium culicis</name>
    <dbReference type="NCBI Taxonomy" id="133412"/>
    <lineage>
        <taxon>Eukaryota</taxon>
        <taxon>Fungi</taxon>
        <taxon>Fungi incertae sedis</taxon>
        <taxon>Zoopagomycota</taxon>
        <taxon>Kickxellomycotina</taxon>
        <taxon>Harpellomycetes</taxon>
        <taxon>Harpellales</taxon>
        <taxon>Legeriomycetaceae</taxon>
        <taxon>Smittium</taxon>
    </lineage>
</organism>
<dbReference type="InterPro" id="IPR013087">
    <property type="entry name" value="Znf_C2H2_type"/>
</dbReference>
<dbReference type="InterPro" id="IPR000504">
    <property type="entry name" value="RRM_dom"/>
</dbReference>
<dbReference type="OrthoDB" id="342064at2759"/>
<dbReference type="InterPro" id="IPR025239">
    <property type="entry name" value="DUF4187"/>
</dbReference>
<dbReference type="Pfam" id="PF04959">
    <property type="entry name" value="ARS2"/>
    <property type="match status" value="1"/>
</dbReference>
<comment type="subcellular location">
    <subcellularLocation>
        <location evidence="1">Nucleus</location>
    </subcellularLocation>
</comment>
<feature type="compositionally biased region" description="Basic and acidic residues" evidence="4">
    <location>
        <begin position="126"/>
        <end position="136"/>
    </location>
</feature>
<dbReference type="GO" id="GO:0031047">
    <property type="term" value="P:regulatory ncRNA-mediated gene silencing"/>
    <property type="evidence" value="ECO:0007669"/>
    <property type="project" value="UniProtKB-ARBA"/>
</dbReference>
<evidence type="ECO:0000256" key="2">
    <source>
        <dbReference type="ARBA" id="ARBA00005407"/>
    </source>
</evidence>
<evidence type="ECO:0000313" key="6">
    <source>
        <dbReference type="EMBL" id="OMJ17404.1"/>
    </source>
</evidence>
<evidence type="ECO:0000313" key="7">
    <source>
        <dbReference type="Proteomes" id="UP000187283"/>
    </source>
</evidence>
<feature type="region of interest" description="Disordered" evidence="4">
    <location>
        <begin position="452"/>
        <end position="497"/>
    </location>
</feature>
<dbReference type="CDD" id="cd00590">
    <property type="entry name" value="RRM_SF"/>
    <property type="match status" value="1"/>
</dbReference>
<dbReference type="InterPro" id="IPR039727">
    <property type="entry name" value="SE/Ars2"/>
</dbReference>
<dbReference type="PANTHER" id="PTHR13165:SF0">
    <property type="entry name" value="SERRATE RNA EFFECTOR MOLECULE HOMOLOG"/>
    <property type="match status" value="1"/>
</dbReference>
<dbReference type="Pfam" id="PF12066">
    <property type="entry name" value="SERRATE_Ars2_N"/>
    <property type="match status" value="1"/>
</dbReference>
<dbReference type="InterPro" id="IPR021933">
    <property type="entry name" value="SERRATE/Ars2_N"/>
</dbReference>
<feature type="compositionally biased region" description="Basic residues" evidence="4">
    <location>
        <begin position="63"/>
        <end position="72"/>
    </location>
</feature>
<dbReference type="GO" id="GO:0016604">
    <property type="term" value="C:nuclear body"/>
    <property type="evidence" value="ECO:0007669"/>
    <property type="project" value="TreeGrafter"/>
</dbReference>
<dbReference type="SUPFAM" id="SSF54928">
    <property type="entry name" value="RNA-binding domain, RBD"/>
    <property type="match status" value="1"/>
</dbReference>
<comment type="caution">
    <text evidence="6">The sequence shown here is derived from an EMBL/GenBank/DDBJ whole genome shotgun (WGS) entry which is preliminary data.</text>
</comment>
<feature type="domain" description="C2H2-type" evidence="5">
    <location>
        <begin position="616"/>
        <end position="637"/>
    </location>
</feature>
<dbReference type="Proteomes" id="UP000187283">
    <property type="component" value="Unassembled WGS sequence"/>
</dbReference>
<dbReference type="Pfam" id="PF00076">
    <property type="entry name" value="RRM_1"/>
    <property type="match status" value="1"/>
</dbReference>
<dbReference type="SMART" id="SM01173">
    <property type="entry name" value="DUF4187"/>
    <property type="match status" value="1"/>
</dbReference>
<proteinExistence type="inferred from homology"/>
<dbReference type="InterPro" id="IPR035979">
    <property type="entry name" value="RBD_domain_sf"/>
</dbReference>
<feature type="compositionally biased region" description="Pro residues" evidence="4">
    <location>
        <begin position="818"/>
        <end position="827"/>
    </location>
</feature>
<sequence>MSYTEENPRSINDFNSDDESFEFRRQKFSRERESPGRFSGRELDRFGRDKRDRSPTEPEYNRSRSRSPHSRSNRYSDRNTPSHSSSSYTNRNKRGMYSDSNPRYNAQRDYNSRDGDSYRGSRRRDNRNYGDNKNYKEKLADPTSFDLVVSFKYYCEWKKSLKDEEPLEQDELHAKYEEYRRLALRKLFEMFFAVHKDEDWFIEKYKTEFKLEREKNRTEFKKSLYTKFIEKLESGKLDDLCLNNLSESSKYDTDTEMKDKKSENEDAMEEEDQAAEESCTLFIRTVPPSVSRSTLEDEFKKIEGFEYLSFSEPNANKNFHRFGWIKFKSGTDLNDALEKLKEFKVDEFQFHFTIHSSSFSSQNRFTPEAASTPSRIKNDLINIQKAVAEFDSRTNDPLFAGAEYIKKKMEELSIKIKADYEAKNNDNKASVMNNESSLEKNLVDDSIKDIEAIENPPSDSEAIKNDEKVDDTLESGDKNPEDSPKNNDLATDKNDSEKEELSELELLIATKELDISIEYLRNVHFYCYYCASVSDNIEDFSRKCPKLHLRRVPRNNSTPYNSGSNWMKSSDTKNKAIIEKPTIYDINKQGGKLYEDSSIEHFKELIRPKDKGRFRCMVCEKLFKGDTFIRRHIINKHMSLVDNALISEIDFFNNFVLDAPNYLSLGAGQITNNANNHNFNQMSGNQNYSFNGNYQSYNKIGANQFQQNQGVFPGMMYPYQMMVGGSPGNRSNGPMMMPVAPYVNNFNMSPNHMGGAMHGHNQNFHGGQMPYMNPQMMGWPRPMVHNPMHGNLNLNQNPMNNNIGHNGMVNPMISGGPAPQPQMPPVQDPRSVRSYVDLDAPGDAEPDYGF</sequence>
<dbReference type="Pfam" id="PF13821">
    <property type="entry name" value="DUF4187"/>
    <property type="match status" value="1"/>
</dbReference>
<dbReference type="InterPro" id="IPR007042">
    <property type="entry name" value="SERRATE/Ars2_C"/>
</dbReference>
<accession>A0A1R1XS27</accession>
<feature type="compositionally biased region" description="Basic and acidic residues" evidence="4">
    <location>
        <begin position="110"/>
        <end position="119"/>
    </location>
</feature>
<evidence type="ECO:0000259" key="5">
    <source>
        <dbReference type="PROSITE" id="PS00028"/>
    </source>
</evidence>
<feature type="compositionally biased region" description="Acidic residues" evidence="4">
    <location>
        <begin position="840"/>
        <end position="850"/>
    </location>
</feature>
<dbReference type="Gene3D" id="3.30.70.330">
    <property type="match status" value="1"/>
</dbReference>
<gene>
    <name evidence="6" type="ORF">AYI70_g5998</name>
</gene>
<feature type="compositionally biased region" description="Basic and acidic residues" evidence="4">
    <location>
        <begin position="21"/>
        <end position="62"/>
    </location>
</feature>
<feature type="region of interest" description="Disordered" evidence="4">
    <location>
        <begin position="1"/>
        <end position="136"/>
    </location>
</feature>
<feature type="compositionally biased region" description="Basic and acidic residues" evidence="4">
    <location>
        <begin position="461"/>
        <end position="497"/>
    </location>
</feature>
<evidence type="ECO:0000256" key="4">
    <source>
        <dbReference type="SAM" id="MobiDB-lite"/>
    </source>
</evidence>
<feature type="compositionally biased region" description="Polar residues" evidence="4">
    <location>
        <begin position="78"/>
        <end position="90"/>
    </location>
</feature>
<feature type="compositionally biased region" description="Polar residues" evidence="4">
    <location>
        <begin position="1"/>
        <end position="14"/>
    </location>
</feature>
<dbReference type="PANTHER" id="PTHR13165">
    <property type="entry name" value="ARSENITE-RESISTANCE PROTEIN 2"/>
    <property type="match status" value="1"/>
</dbReference>
<dbReference type="PROSITE" id="PS00028">
    <property type="entry name" value="ZINC_FINGER_C2H2_1"/>
    <property type="match status" value="1"/>
</dbReference>
<feature type="region of interest" description="Disordered" evidence="4">
    <location>
        <begin position="812"/>
        <end position="850"/>
    </location>
</feature>
<comment type="similarity">
    <text evidence="2">Belongs to the ARS2 family.</text>
</comment>
<evidence type="ECO:0000256" key="3">
    <source>
        <dbReference type="ARBA" id="ARBA00023242"/>
    </source>
</evidence>
<reference evidence="6 7" key="1">
    <citation type="submission" date="2017-01" db="EMBL/GenBank/DDBJ databases">
        <authorList>
            <person name="Mah S.A."/>
            <person name="Swanson W.J."/>
            <person name="Moy G.W."/>
            <person name="Vacquier V.D."/>
        </authorList>
    </citation>
    <scope>NUCLEOTIDE SEQUENCE [LARGE SCALE GENOMIC DNA]</scope>
    <source>
        <strain evidence="6 7">GSMNP</strain>
    </source>
</reference>
<dbReference type="InterPro" id="IPR012677">
    <property type="entry name" value="Nucleotide-bd_a/b_plait_sf"/>
</dbReference>
<keyword evidence="3" id="KW-0539">Nucleus</keyword>
<dbReference type="AlphaFoldDB" id="A0A1R1XS27"/>
<protein>
    <submittedName>
        <fullName evidence="6">Serrate RNA effector molecule-like protein</fullName>
    </submittedName>
</protein>
<dbReference type="STRING" id="133412.A0A1R1XS27"/>
<name>A0A1R1XS27_9FUNG</name>
<dbReference type="GO" id="GO:0003723">
    <property type="term" value="F:RNA binding"/>
    <property type="evidence" value="ECO:0007669"/>
    <property type="project" value="InterPro"/>
</dbReference>
<keyword evidence="7" id="KW-1185">Reference proteome</keyword>
<evidence type="ECO:0000256" key="1">
    <source>
        <dbReference type="ARBA" id="ARBA00004123"/>
    </source>
</evidence>
<dbReference type="EMBL" id="LSSN01002056">
    <property type="protein sequence ID" value="OMJ17404.1"/>
    <property type="molecule type" value="Genomic_DNA"/>
</dbReference>
<dbReference type="GO" id="GO:0016070">
    <property type="term" value="P:RNA metabolic process"/>
    <property type="evidence" value="ECO:0007669"/>
    <property type="project" value="UniProtKB-ARBA"/>
</dbReference>